<sequence length="534" mass="57318">IRLTDAAAQQAHTGQSPEQAAAAIYTDRRSDTADAQAGYLNNRFDAEKVQNEIDLQRAVSQDFAPIAAQGVAVASDYLGSTQNYQHAQMLKNLLEAELRQNHSEAEKAELRADLNRINQYLADNQAAYELWKEGGIGRAILHAGAGGVLTGSADGALGAGAAALSAPHLEALGNRLGGTGKAVVDTLGAAAIGWMAGGTGGAVTGSNADWHNRQLHPDEIKLTTSREFVEAMKAQVRRVEGQDISDQEAIIRLQKQILRWVDKSSQDGYTDQVAMSVLPMSGRFKSNGFEYSWDYRQYDKHNPEAFNNPGRFAGHTTPAHRDRLSRSHAGRSNADIRQQAEANEALALNLVDTATSLIRTPAGGISVREWIRSFSQDATKLRGGAADPLLAGAGGGSGRTTPSPMDGEITGNHRPPVLTTKGIVGNNIPVSLPSNINTQVLKQALDKATPTGGHPNQLMYVLDDGTRVIFRKDFGNQAHPIGNIFQGKGNINHYNIEVQIPKANGGVRVIENLHIVPNSSGGFTWWGKDGVIRK</sequence>
<gene>
    <name evidence="2" type="ORF">HMPREF9371_0418</name>
</gene>
<proteinExistence type="predicted"/>
<organism evidence="2 3">
    <name type="scientific">Neisseria shayeganii 871</name>
    <dbReference type="NCBI Taxonomy" id="1032488"/>
    <lineage>
        <taxon>Bacteria</taxon>
        <taxon>Pseudomonadati</taxon>
        <taxon>Pseudomonadota</taxon>
        <taxon>Betaproteobacteria</taxon>
        <taxon>Neisseriales</taxon>
        <taxon>Neisseriaceae</taxon>
        <taxon>Neisseria</taxon>
    </lineage>
</organism>
<feature type="non-terminal residue" evidence="2">
    <location>
        <position position="1"/>
    </location>
</feature>
<protein>
    <submittedName>
        <fullName evidence="2">Hemagglutinin/hemolysin family protein</fullName>
    </submittedName>
</protein>
<comment type="caution">
    <text evidence="2">The sequence shown here is derived from an EMBL/GenBank/DDBJ whole genome shotgun (WGS) entry which is preliminary data.</text>
</comment>
<dbReference type="Proteomes" id="UP000003019">
    <property type="component" value="Unassembled WGS sequence"/>
</dbReference>
<evidence type="ECO:0000313" key="3">
    <source>
        <dbReference type="Proteomes" id="UP000003019"/>
    </source>
</evidence>
<name>G4CFM9_9NEIS</name>
<feature type="region of interest" description="Disordered" evidence="1">
    <location>
        <begin position="306"/>
        <end position="334"/>
    </location>
</feature>
<dbReference type="EMBL" id="AGAY01000015">
    <property type="protein sequence ID" value="EGY53368.1"/>
    <property type="molecule type" value="Genomic_DNA"/>
</dbReference>
<dbReference type="PATRIC" id="fig|1032488.3.peg.387"/>
<dbReference type="HOGENOM" id="CLU_509553_0_0_4"/>
<accession>G4CFM9</accession>
<reference evidence="2 3" key="1">
    <citation type="submission" date="2011-05" db="EMBL/GenBank/DDBJ databases">
        <authorList>
            <person name="Muzny D."/>
            <person name="Qin X."/>
            <person name="Deng J."/>
            <person name="Jiang H."/>
            <person name="Liu Y."/>
            <person name="Qu J."/>
            <person name="Song X.-Z."/>
            <person name="Zhang L."/>
            <person name="Thornton R."/>
            <person name="Coyle M."/>
            <person name="Francisco L."/>
            <person name="Jackson L."/>
            <person name="Javaid M."/>
            <person name="Korchina V."/>
            <person name="Kovar C."/>
            <person name="Mata R."/>
            <person name="Mathew T."/>
            <person name="Ngo R."/>
            <person name="Nguyen L."/>
            <person name="Nguyen N."/>
            <person name="Okwuonu G."/>
            <person name="Ongeri F."/>
            <person name="Pham C."/>
            <person name="Simmons D."/>
            <person name="Wilczek-Boney K."/>
            <person name="Hale W."/>
            <person name="Jakkamsetti A."/>
            <person name="Pham P."/>
            <person name="Ruth R."/>
            <person name="San Lucas F."/>
            <person name="Warren J."/>
            <person name="Zhang J."/>
            <person name="Zhao Z."/>
            <person name="Zhou C."/>
            <person name="Zhu D."/>
            <person name="Lee S."/>
            <person name="Bess C."/>
            <person name="Blankenburg K."/>
            <person name="Forbes L."/>
            <person name="Fu Q."/>
            <person name="Gubbala S."/>
            <person name="Hirani K."/>
            <person name="Jayaseelan J.C."/>
            <person name="Lara F."/>
            <person name="Munidasa M."/>
            <person name="Palculict T."/>
            <person name="Patil S."/>
            <person name="Pu L.-L."/>
            <person name="Saada N."/>
            <person name="Tang L."/>
            <person name="Weissenberger G."/>
            <person name="Zhu Y."/>
            <person name="Hemphill L."/>
            <person name="Shang Y."/>
            <person name="Youmans B."/>
            <person name="Ayvaz T."/>
            <person name="Ross M."/>
            <person name="Santibanez J."/>
            <person name="Aqrawi P."/>
            <person name="Gross S."/>
            <person name="Joshi V."/>
            <person name="Fowler G."/>
            <person name="Nazareth L."/>
            <person name="Reid J."/>
            <person name="Worley K."/>
            <person name="Petrosino J."/>
            <person name="Highlander S."/>
            <person name="Gibbs R."/>
        </authorList>
    </citation>
    <scope>NUCLEOTIDE SEQUENCE [LARGE SCALE GENOMIC DNA]</scope>
    <source>
        <strain evidence="2 3">871</strain>
    </source>
</reference>
<evidence type="ECO:0000313" key="2">
    <source>
        <dbReference type="EMBL" id="EGY53368.1"/>
    </source>
</evidence>
<feature type="region of interest" description="Disordered" evidence="1">
    <location>
        <begin position="385"/>
        <end position="415"/>
    </location>
</feature>
<dbReference type="STRING" id="1032488.HMPREF9371_0418"/>
<dbReference type="AlphaFoldDB" id="G4CFM9"/>
<keyword evidence="3" id="KW-1185">Reference proteome</keyword>
<evidence type="ECO:0000256" key="1">
    <source>
        <dbReference type="SAM" id="MobiDB-lite"/>
    </source>
</evidence>